<dbReference type="HOGENOM" id="CLU_895711_0_0_1"/>
<keyword evidence="4" id="KW-1185">Reference proteome</keyword>
<keyword evidence="2" id="KW-0732">Signal</keyword>
<dbReference type="Proteomes" id="UP000001449">
    <property type="component" value="Chromosome 16"/>
</dbReference>
<evidence type="ECO:0000313" key="3">
    <source>
        <dbReference type="EMBL" id="EED86834.1"/>
    </source>
</evidence>
<feature type="chain" id="PRO_5012745453" evidence="2">
    <location>
        <begin position="16"/>
        <end position="311"/>
    </location>
</feature>
<feature type="region of interest" description="Disordered" evidence="1">
    <location>
        <begin position="247"/>
        <end position="282"/>
    </location>
</feature>
<dbReference type="EMBL" id="DS999418">
    <property type="protein sequence ID" value="EED86834.1"/>
    <property type="molecule type" value="Genomic_DNA"/>
</dbReference>
<dbReference type="InParanoid" id="B8LCV9"/>
<evidence type="ECO:0000256" key="1">
    <source>
        <dbReference type="SAM" id="MobiDB-lite"/>
    </source>
</evidence>
<evidence type="ECO:0000256" key="2">
    <source>
        <dbReference type="SAM" id="SignalP"/>
    </source>
</evidence>
<reference evidence="3 4" key="2">
    <citation type="journal article" date="2008" name="Nature">
        <title>The Phaeodactylum genome reveals the evolutionary history of diatom genomes.</title>
        <authorList>
            <person name="Bowler C."/>
            <person name="Allen A.E."/>
            <person name="Badger J.H."/>
            <person name="Grimwood J."/>
            <person name="Jabbari K."/>
            <person name="Kuo A."/>
            <person name="Maheswari U."/>
            <person name="Martens C."/>
            <person name="Maumus F."/>
            <person name="Otillar R.P."/>
            <person name="Rayko E."/>
            <person name="Salamov A."/>
            <person name="Vandepoele K."/>
            <person name="Beszteri B."/>
            <person name="Gruber A."/>
            <person name="Heijde M."/>
            <person name="Katinka M."/>
            <person name="Mock T."/>
            <person name="Valentin K."/>
            <person name="Verret F."/>
            <person name="Berges J.A."/>
            <person name="Brownlee C."/>
            <person name="Cadoret J.P."/>
            <person name="Chiovitti A."/>
            <person name="Choi C.J."/>
            <person name="Coesel S."/>
            <person name="De Martino A."/>
            <person name="Detter J.C."/>
            <person name="Durkin C."/>
            <person name="Falciatore A."/>
            <person name="Fournet J."/>
            <person name="Haruta M."/>
            <person name="Huysman M.J."/>
            <person name="Jenkins B.D."/>
            <person name="Jiroutova K."/>
            <person name="Jorgensen R.E."/>
            <person name="Joubert Y."/>
            <person name="Kaplan A."/>
            <person name="Kroger N."/>
            <person name="Kroth P.G."/>
            <person name="La Roche J."/>
            <person name="Lindquist E."/>
            <person name="Lommer M."/>
            <person name="Martin-Jezequel V."/>
            <person name="Lopez P.J."/>
            <person name="Lucas S."/>
            <person name="Mangogna M."/>
            <person name="McGinnis K."/>
            <person name="Medlin L.K."/>
            <person name="Montsant A."/>
            <person name="Oudot-Le Secq M.P."/>
            <person name="Napoli C."/>
            <person name="Obornik M."/>
            <person name="Parker M.S."/>
            <person name="Petit J.L."/>
            <person name="Porcel B.M."/>
            <person name="Poulsen N."/>
            <person name="Robison M."/>
            <person name="Rychlewski L."/>
            <person name="Rynearson T.A."/>
            <person name="Schmutz J."/>
            <person name="Shapiro H."/>
            <person name="Siaut M."/>
            <person name="Stanley M."/>
            <person name="Sussman M.R."/>
            <person name="Taylor A.R."/>
            <person name="Vardi A."/>
            <person name="von Dassow P."/>
            <person name="Vyverman W."/>
            <person name="Willis A."/>
            <person name="Wyrwicz L.S."/>
            <person name="Rokhsar D.S."/>
            <person name="Weissenbach J."/>
            <person name="Armbrust E.V."/>
            <person name="Green B.R."/>
            <person name="Van de Peer Y."/>
            <person name="Grigoriev I.V."/>
        </authorList>
    </citation>
    <scope>NUCLEOTIDE SEQUENCE [LARGE SCALE GENOMIC DNA]</scope>
    <source>
        <strain evidence="3 4">CCMP1335</strain>
    </source>
</reference>
<sequence length="311" mass="32767">MKLVASLLLLTGATATSPQHQPAARRLRSEKIYKSRRNHDNNGGVGASGKDSTSGRDLQLFDIPEPVQINLPTISLSMSINVPILTPPILTIDDEEMSMVQSMSLHEGSMSMSITEEDSMSMADEVVVEESISMAGLLEESLSAVATPAPSPFDPFLGLGDESMSMSMSMKTTSDPTSSPTEIVSMVPSAAPSDMPSTTMTPTIVIEEGISMQQSMSMSMESVSMHGMIMSMSLSMSVATTATEAPSAAPVYDTPSPTAGSQPSGGSVTSPSEPAFGGTTEKAPSSRYDLYCFARRVCCNVFVNSNATYVA</sequence>
<reference evidence="3 4" key="1">
    <citation type="journal article" date="2004" name="Science">
        <title>The genome of the diatom Thalassiosira pseudonana: ecology, evolution, and metabolism.</title>
        <authorList>
            <person name="Armbrust E.V."/>
            <person name="Berges J.A."/>
            <person name="Bowler C."/>
            <person name="Green B.R."/>
            <person name="Martinez D."/>
            <person name="Putnam N.H."/>
            <person name="Zhou S."/>
            <person name="Allen A.E."/>
            <person name="Apt K.E."/>
            <person name="Bechner M."/>
            <person name="Brzezinski M.A."/>
            <person name="Chaal B.K."/>
            <person name="Chiovitti A."/>
            <person name="Davis A.K."/>
            <person name="Demarest M.S."/>
            <person name="Detter J.C."/>
            <person name="Glavina T."/>
            <person name="Goodstein D."/>
            <person name="Hadi M.Z."/>
            <person name="Hellsten U."/>
            <person name="Hildebrand M."/>
            <person name="Jenkins B.D."/>
            <person name="Jurka J."/>
            <person name="Kapitonov V.V."/>
            <person name="Kroger N."/>
            <person name="Lau W.W."/>
            <person name="Lane T.W."/>
            <person name="Larimer F.W."/>
            <person name="Lippmeier J.C."/>
            <person name="Lucas S."/>
            <person name="Medina M."/>
            <person name="Montsant A."/>
            <person name="Obornik M."/>
            <person name="Parker M.S."/>
            <person name="Palenik B."/>
            <person name="Pazour G.J."/>
            <person name="Richardson P.M."/>
            <person name="Rynearson T.A."/>
            <person name="Saito M.A."/>
            <person name="Schwartz D.C."/>
            <person name="Thamatrakoln K."/>
            <person name="Valentin K."/>
            <person name="Vardi A."/>
            <person name="Wilkerson F.P."/>
            <person name="Rokhsar D.S."/>
        </authorList>
    </citation>
    <scope>NUCLEOTIDE SEQUENCE [LARGE SCALE GENOMIC DNA]</scope>
    <source>
        <strain evidence="3 4">CCMP1335</strain>
    </source>
</reference>
<dbReference type="AlphaFoldDB" id="B8LCV9"/>
<feature type="region of interest" description="Disordered" evidence="1">
    <location>
        <begin position="18"/>
        <end position="57"/>
    </location>
</feature>
<dbReference type="KEGG" id="tps:THAPSDRAFT_10518"/>
<organism evidence="3 4">
    <name type="scientific">Thalassiosira pseudonana</name>
    <name type="common">Marine diatom</name>
    <name type="synonym">Cyclotella nana</name>
    <dbReference type="NCBI Taxonomy" id="35128"/>
    <lineage>
        <taxon>Eukaryota</taxon>
        <taxon>Sar</taxon>
        <taxon>Stramenopiles</taxon>
        <taxon>Ochrophyta</taxon>
        <taxon>Bacillariophyta</taxon>
        <taxon>Coscinodiscophyceae</taxon>
        <taxon>Thalassiosirophycidae</taxon>
        <taxon>Thalassiosirales</taxon>
        <taxon>Thalassiosiraceae</taxon>
        <taxon>Thalassiosira</taxon>
    </lineage>
</organism>
<name>B8LCV9_THAPS</name>
<evidence type="ECO:0000313" key="4">
    <source>
        <dbReference type="Proteomes" id="UP000001449"/>
    </source>
</evidence>
<protein>
    <submittedName>
        <fullName evidence="3">Uncharacterized protein</fullName>
    </submittedName>
</protein>
<gene>
    <name evidence="3" type="ORF">THAPSDRAFT_10518</name>
</gene>
<accession>B8LCV9</accession>
<feature type="signal peptide" evidence="2">
    <location>
        <begin position="1"/>
        <end position="15"/>
    </location>
</feature>
<dbReference type="GeneID" id="7442581"/>
<feature type="compositionally biased region" description="Polar residues" evidence="1">
    <location>
        <begin position="255"/>
        <end position="272"/>
    </location>
</feature>
<proteinExistence type="predicted"/>
<dbReference type="RefSeq" id="XP_002296850.1">
    <property type="nucleotide sequence ID" value="XM_002296814.1"/>
</dbReference>
<dbReference type="PaxDb" id="35128-Thaps10518"/>